<sequence length="112" mass="11933">MIAEGKKKKRYIDDLYTERSGISYSTSLFNPTMSAPSFSATVRPGASNTSSSSNTRSNKPVSMQYKLSDGPPPSISQAGKHENTSNNVDPPKEAGGTDKPISLDALAHADKN</sequence>
<keyword evidence="3" id="KW-1185">Reference proteome</keyword>
<evidence type="ECO:0000313" key="2">
    <source>
        <dbReference type="EMBL" id="PWA50641.1"/>
    </source>
</evidence>
<proteinExistence type="predicted"/>
<reference evidence="2 3" key="1">
    <citation type="journal article" date="2018" name="Mol. Plant">
        <title>The genome of Artemisia annua provides insight into the evolution of Asteraceae family and artemisinin biosynthesis.</title>
        <authorList>
            <person name="Shen Q."/>
            <person name="Zhang L."/>
            <person name="Liao Z."/>
            <person name="Wang S."/>
            <person name="Yan T."/>
            <person name="Shi P."/>
            <person name="Liu M."/>
            <person name="Fu X."/>
            <person name="Pan Q."/>
            <person name="Wang Y."/>
            <person name="Lv Z."/>
            <person name="Lu X."/>
            <person name="Zhang F."/>
            <person name="Jiang W."/>
            <person name="Ma Y."/>
            <person name="Chen M."/>
            <person name="Hao X."/>
            <person name="Li L."/>
            <person name="Tang Y."/>
            <person name="Lv G."/>
            <person name="Zhou Y."/>
            <person name="Sun X."/>
            <person name="Brodelius P.E."/>
            <person name="Rose J.K.C."/>
            <person name="Tang K."/>
        </authorList>
    </citation>
    <scope>NUCLEOTIDE SEQUENCE [LARGE SCALE GENOMIC DNA]</scope>
    <source>
        <strain evidence="3">cv. Huhao1</strain>
        <tissue evidence="2">Leaf</tissue>
    </source>
</reference>
<protein>
    <submittedName>
        <fullName evidence="2">Uncharacterized protein</fullName>
    </submittedName>
</protein>
<accession>A0A2U1LNR2</accession>
<evidence type="ECO:0000256" key="1">
    <source>
        <dbReference type="SAM" id="MobiDB-lite"/>
    </source>
</evidence>
<feature type="region of interest" description="Disordered" evidence="1">
    <location>
        <begin position="33"/>
        <end position="112"/>
    </location>
</feature>
<dbReference type="Proteomes" id="UP000245207">
    <property type="component" value="Unassembled WGS sequence"/>
</dbReference>
<comment type="caution">
    <text evidence="2">The sequence shown here is derived from an EMBL/GenBank/DDBJ whole genome shotgun (WGS) entry which is preliminary data.</text>
</comment>
<evidence type="ECO:0000313" key="3">
    <source>
        <dbReference type="Proteomes" id="UP000245207"/>
    </source>
</evidence>
<dbReference type="EMBL" id="PKPP01008457">
    <property type="protein sequence ID" value="PWA50641.1"/>
    <property type="molecule type" value="Genomic_DNA"/>
</dbReference>
<name>A0A2U1LNR2_ARTAN</name>
<organism evidence="2 3">
    <name type="scientific">Artemisia annua</name>
    <name type="common">Sweet wormwood</name>
    <dbReference type="NCBI Taxonomy" id="35608"/>
    <lineage>
        <taxon>Eukaryota</taxon>
        <taxon>Viridiplantae</taxon>
        <taxon>Streptophyta</taxon>
        <taxon>Embryophyta</taxon>
        <taxon>Tracheophyta</taxon>
        <taxon>Spermatophyta</taxon>
        <taxon>Magnoliopsida</taxon>
        <taxon>eudicotyledons</taxon>
        <taxon>Gunneridae</taxon>
        <taxon>Pentapetalae</taxon>
        <taxon>asterids</taxon>
        <taxon>campanulids</taxon>
        <taxon>Asterales</taxon>
        <taxon>Asteraceae</taxon>
        <taxon>Asteroideae</taxon>
        <taxon>Anthemideae</taxon>
        <taxon>Artemisiinae</taxon>
        <taxon>Artemisia</taxon>
    </lineage>
</organism>
<gene>
    <name evidence="2" type="ORF">CTI12_AA471140</name>
</gene>
<feature type="compositionally biased region" description="Low complexity" evidence="1">
    <location>
        <begin position="47"/>
        <end position="58"/>
    </location>
</feature>
<dbReference type="AlphaFoldDB" id="A0A2U1LNR2"/>